<organism evidence="3">
    <name type="scientific">Dehalogenimonas sp. 4OHTPN</name>
    <dbReference type="NCBI Taxonomy" id="3166643"/>
    <lineage>
        <taxon>Bacteria</taxon>
        <taxon>Bacillati</taxon>
        <taxon>Chloroflexota</taxon>
        <taxon>Dehalococcoidia</taxon>
        <taxon>Dehalococcoidales</taxon>
        <taxon>Dehalococcoidaceae</taxon>
        <taxon>Dehalogenimonas</taxon>
    </lineage>
</organism>
<keyword evidence="2" id="KW-1133">Transmembrane helix</keyword>
<dbReference type="AlphaFoldDB" id="A0AAU8GAC3"/>
<dbReference type="RefSeq" id="WP_353715088.1">
    <property type="nucleotide sequence ID" value="NZ_CP159307.1"/>
</dbReference>
<gene>
    <name evidence="3" type="ORF">ABV300_03200</name>
</gene>
<keyword evidence="2" id="KW-0812">Transmembrane</keyword>
<name>A0AAU8GAC3_9CHLR</name>
<sequence>MKGVWDFDFSVRVGSPVVTVAPGGSSSVPITVGIKGQPQPVQLSVATDWGNAGVAAQVAPSVVGAGGSAMLHVVVSATTPPGSYLIGVQGTTAGTFKTSEAAVTVVVTPAPSQKDQPQHSGGGQGPMQAEPVATGGKKAAAVRPAPGKMGAPAAQRGAPAAARFLMTLVMFGAIGFFFYYMDQQYGLIDSLLGSPSATANNGMSNYEGTQTFTIFSALGGSPNIATGPASVNIDASGNVLGPVLFGKISNNTFTGEAHTQDGASYPMTGTFSGGVLRAEYKSASVSWVWNLQQK</sequence>
<feature type="transmembrane region" description="Helical" evidence="2">
    <location>
        <begin position="164"/>
        <end position="181"/>
    </location>
</feature>
<evidence type="ECO:0000256" key="1">
    <source>
        <dbReference type="SAM" id="MobiDB-lite"/>
    </source>
</evidence>
<feature type="region of interest" description="Disordered" evidence="1">
    <location>
        <begin position="110"/>
        <end position="152"/>
    </location>
</feature>
<keyword evidence="2" id="KW-0472">Membrane</keyword>
<reference evidence="3" key="1">
    <citation type="submission" date="2024-06" db="EMBL/GenBank/DDBJ databases">
        <title>A Novel Isolate, Dehalogenimonas sp. Strain 4OHTPN, Dechlorinates Aromatic 4 Hydroxy chlorothalonil by a Novel Reductive Dehalogenase.</title>
        <authorList>
            <person name="Liu G."/>
        </authorList>
    </citation>
    <scope>NUCLEOTIDE SEQUENCE</scope>
    <source>
        <strain evidence="3">4OHTPN</strain>
    </source>
</reference>
<protein>
    <submittedName>
        <fullName evidence="3">Uncharacterized protein</fullName>
    </submittedName>
</protein>
<proteinExistence type="predicted"/>
<accession>A0AAU8GAC3</accession>
<dbReference type="EMBL" id="CP159307">
    <property type="protein sequence ID" value="XCH33896.1"/>
    <property type="molecule type" value="Genomic_DNA"/>
</dbReference>
<evidence type="ECO:0000313" key="3">
    <source>
        <dbReference type="EMBL" id="XCH33896.1"/>
    </source>
</evidence>
<evidence type="ECO:0000256" key="2">
    <source>
        <dbReference type="SAM" id="Phobius"/>
    </source>
</evidence>